<sequence length="317" mass="38021">MKEIIQYIKTHAYHYKTDKSLYNIIVGAKTHQTYFDACSQQLLSLYHSHPNLKYPSFERIFKDSNVYNNNVSKTLKVTPRYTFESIQQTFQVIQLLTQTISNHQHQSLSFIPVSQIDKFQRKAKNLYYEILNNDEEKLFKEEIYTLFASINSYNELSILHYFLQGYEETMYTNQQVGMIELISEEELIRLKMNDLVEMMNQIENKEKFKILHKTIILPELSQNAFETYQYLKNDKTMKEISVIENVKENTIEDHVLELFIKGYLSDYHLYINQTFYSSFKSFYQNNKEERLKVFKSKFPEHSYFDIKLAIVRFSREG</sequence>
<dbReference type="EMBL" id="LAIU01000001">
    <property type="protein sequence ID" value="KKB26238.1"/>
    <property type="molecule type" value="Genomic_DNA"/>
</dbReference>
<name>A0AAJ0JQP4_STACA</name>
<feature type="domain" description="Helicase Helix-turn-helix" evidence="1">
    <location>
        <begin position="225"/>
        <end position="310"/>
    </location>
</feature>
<comment type="caution">
    <text evidence="2">The sequence shown here is derived from an EMBL/GenBank/DDBJ whole genome shotgun (WGS) entry which is preliminary data.</text>
</comment>
<dbReference type="Proteomes" id="UP000033530">
    <property type="component" value="Unassembled WGS sequence"/>
</dbReference>
<accession>A0AAJ0JQP4</accession>
<protein>
    <recommendedName>
        <fullName evidence="1">Helicase Helix-turn-helix domain-containing protein</fullName>
    </recommendedName>
</protein>
<reference evidence="2 3" key="1">
    <citation type="submission" date="2015-03" db="EMBL/GenBank/DDBJ databases">
        <title>Draft Genome Sequence of S. carnosus subsp. utilis LTH 7013, Isolated from South Tirolean Ham.</title>
        <authorList>
            <person name="Mueller A."/>
            <person name="Huptas C."/>
            <person name="Wenning M."/>
            <person name="Weiss A."/>
            <person name="Schmidt H."/>
        </authorList>
    </citation>
    <scope>NUCLEOTIDE SEQUENCE [LARGE SCALE GENOMIC DNA]</scope>
    <source>
        <strain evidence="2 3">LTH7013</strain>
    </source>
</reference>
<evidence type="ECO:0000259" key="1">
    <source>
        <dbReference type="Pfam" id="PF14493"/>
    </source>
</evidence>
<proteinExistence type="predicted"/>
<dbReference type="InterPro" id="IPR029491">
    <property type="entry name" value="Helicase_HTH"/>
</dbReference>
<dbReference type="AlphaFoldDB" id="A0AAJ0JQP4"/>
<evidence type="ECO:0000313" key="3">
    <source>
        <dbReference type="Proteomes" id="UP000033530"/>
    </source>
</evidence>
<dbReference type="Pfam" id="PF14493">
    <property type="entry name" value="HTH_40"/>
    <property type="match status" value="1"/>
</dbReference>
<evidence type="ECO:0000313" key="2">
    <source>
        <dbReference type="EMBL" id="KKB26238.1"/>
    </source>
</evidence>
<organism evidence="2 3">
    <name type="scientific">Staphylococcus carnosus</name>
    <dbReference type="NCBI Taxonomy" id="1281"/>
    <lineage>
        <taxon>Bacteria</taxon>
        <taxon>Bacillati</taxon>
        <taxon>Bacillota</taxon>
        <taxon>Bacilli</taxon>
        <taxon>Bacillales</taxon>
        <taxon>Staphylococcaceae</taxon>
        <taxon>Staphylococcus</taxon>
    </lineage>
</organism>
<gene>
    <name evidence="2" type="ORF">VV61_01770</name>
</gene>